<reference evidence="2" key="1">
    <citation type="journal article" date="2011" name="Nat. Biotechnol.">
        <title>The genomic sequence of the Chinese hamster ovary (CHO)-K1 cell line.</title>
        <authorList>
            <person name="Xu X."/>
            <person name="Nagarajan H."/>
            <person name="Lewis N.E."/>
            <person name="Pan S."/>
            <person name="Cai Z."/>
            <person name="Liu X."/>
            <person name="Chen W."/>
            <person name="Xie M."/>
            <person name="Wang W."/>
            <person name="Hammond S."/>
            <person name="Andersen M.R."/>
            <person name="Neff N."/>
            <person name="Passarelli B."/>
            <person name="Koh W."/>
            <person name="Fan H.C."/>
            <person name="Wang J."/>
            <person name="Gui Y."/>
            <person name="Lee K.H."/>
            <person name="Betenbaugh M.J."/>
            <person name="Quake S.R."/>
            <person name="Famili I."/>
            <person name="Palsson B.O."/>
            <person name="Wang J."/>
        </authorList>
    </citation>
    <scope>NUCLEOTIDE SEQUENCE [LARGE SCALE GENOMIC DNA]</scope>
    <source>
        <strain evidence="2">CHO K1 cell line</strain>
    </source>
</reference>
<name>G3GV49_CRIGR</name>
<proteinExistence type="predicted"/>
<protein>
    <submittedName>
        <fullName evidence="1">Uncharacterized protein</fullName>
    </submittedName>
</protein>
<sequence length="55" mass="6745">MIQKYHEFHPTHDQMTTHFDYTKRQLLPAETQLKHRGKCLQSIHKWIHSLLLQLH</sequence>
<dbReference type="EMBL" id="JH000036">
    <property type="protein sequence ID" value="EGW03197.1"/>
    <property type="molecule type" value="Genomic_DNA"/>
</dbReference>
<organism evidence="1 2">
    <name type="scientific">Cricetulus griseus</name>
    <name type="common">Chinese hamster</name>
    <name type="synonym">Cricetulus barabensis griseus</name>
    <dbReference type="NCBI Taxonomy" id="10029"/>
    <lineage>
        <taxon>Eukaryota</taxon>
        <taxon>Metazoa</taxon>
        <taxon>Chordata</taxon>
        <taxon>Craniata</taxon>
        <taxon>Vertebrata</taxon>
        <taxon>Euteleostomi</taxon>
        <taxon>Mammalia</taxon>
        <taxon>Eutheria</taxon>
        <taxon>Euarchontoglires</taxon>
        <taxon>Glires</taxon>
        <taxon>Rodentia</taxon>
        <taxon>Myomorpha</taxon>
        <taxon>Muroidea</taxon>
        <taxon>Cricetidae</taxon>
        <taxon>Cricetinae</taxon>
        <taxon>Cricetulus</taxon>
    </lineage>
</organism>
<dbReference type="InParanoid" id="G3GV49"/>
<dbReference type="AlphaFoldDB" id="G3GV49"/>
<evidence type="ECO:0000313" key="2">
    <source>
        <dbReference type="Proteomes" id="UP000001075"/>
    </source>
</evidence>
<dbReference type="Proteomes" id="UP000001075">
    <property type="component" value="Unassembled WGS sequence"/>
</dbReference>
<evidence type="ECO:0000313" key="1">
    <source>
        <dbReference type="EMBL" id="EGW03197.1"/>
    </source>
</evidence>
<gene>
    <name evidence="1" type="ORF">I79_001580</name>
</gene>
<accession>G3GV49</accession>